<dbReference type="InterPro" id="IPR003477">
    <property type="entry name" value="PemK-like"/>
</dbReference>
<dbReference type="Pfam" id="PF02452">
    <property type="entry name" value="PemK_toxin"/>
    <property type="match status" value="1"/>
</dbReference>
<protein>
    <submittedName>
        <fullName evidence="1">Type II toxin-antitoxin system PemK/MazF family toxin</fullName>
    </submittedName>
</protein>
<dbReference type="EMBL" id="CP115920">
    <property type="protein sequence ID" value="XCD15861.1"/>
    <property type="molecule type" value="Genomic_DNA"/>
</dbReference>
<dbReference type="GO" id="GO:0003677">
    <property type="term" value="F:DNA binding"/>
    <property type="evidence" value="ECO:0007669"/>
    <property type="project" value="InterPro"/>
</dbReference>
<gene>
    <name evidence="1" type="ORF">PG915_15050</name>
</gene>
<dbReference type="KEGG" id="vck:PG915_15050"/>
<sequence length="139" mass="15931">MAIKFSPKVGQILMCDFHGLKQPEMIKNRPVLVVGTKPDGHQLVTVVALSTVEPEKQQNYHMKLDDNHLPRNKFFSRGTTWVKADMIYTLSFERFNYVSLGVDNGKRVYFKNRLGRETMKKVYTCVLHGLHLGGLADHL</sequence>
<evidence type="ECO:0000313" key="1">
    <source>
        <dbReference type="EMBL" id="XCD15861.1"/>
    </source>
</evidence>
<dbReference type="RefSeq" id="WP_353497240.1">
    <property type="nucleotide sequence ID" value="NZ_CP115920.1"/>
</dbReference>
<dbReference type="SUPFAM" id="SSF50118">
    <property type="entry name" value="Cell growth inhibitor/plasmid maintenance toxic component"/>
    <property type="match status" value="1"/>
</dbReference>
<dbReference type="AlphaFoldDB" id="A0AAU8BGT7"/>
<organism evidence="1">
    <name type="scientific">Vibrio chaetopteri</name>
    <dbReference type="NCBI Taxonomy" id="3016528"/>
    <lineage>
        <taxon>Bacteria</taxon>
        <taxon>Pseudomonadati</taxon>
        <taxon>Pseudomonadota</taxon>
        <taxon>Gammaproteobacteria</taxon>
        <taxon>Vibrionales</taxon>
        <taxon>Vibrionaceae</taxon>
        <taxon>Vibrio</taxon>
    </lineage>
</organism>
<reference evidence="1" key="1">
    <citation type="submission" date="2023-01" db="EMBL/GenBank/DDBJ databases">
        <title>Vibrio sp. CB1-14 genome sequencing.</title>
        <authorList>
            <person name="Otstavnykh N."/>
            <person name="Isaeva M."/>
            <person name="Meleshko D."/>
        </authorList>
    </citation>
    <scope>NUCLEOTIDE SEQUENCE</scope>
    <source>
        <strain evidence="1">CB1-14</strain>
    </source>
</reference>
<proteinExistence type="predicted"/>
<accession>A0AAU8BGT7</accession>
<dbReference type="InterPro" id="IPR011067">
    <property type="entry name" value="Plasmid_toxin/cell-grow_inhib"/>
</dbReference>
<dbReference type="Gene3D" id="2.30.30.110">
    <property type="match status" value="1"/>
</dbReference>
<name>A0AAU8BGT7_9VIBR</name>